<feature type="non-terminal residue" evidence="6">
    <location>
        <position position="1"/>
    </location>
</feature>
<dbReference type="InterPro" id="IPR001650">
    <property type="entry name" value="Helicase_C-like"/>
</dbReference>
<sequence length="312" mass="36252">DIVSLVIIDEMQLINDSKWGPLLESMVNHIDRKNKNIKIIALSAFVEGQDALVRWFPGRTLISYQRPVELRKGIVRDGIFNYITSKEKENYKKEVFFKPESVRENCFEDYLLETVRYLVKQGESTLIFFATCDETQKWAKWLASQLETPAASCALKELKEMEDTLSRDELRGTLGKGIAHYNQNLSWEERNLIEVYQKEGEIKVICATSIMTMGINLHFKNVIIAMDKIYHDEGNYPPNYQNSLTFAAIENMAGRAGILNVEEMIKEGNSFNFQNRQEFGRVIFLAHSPVFQTIYKNLYFKFLKDNNYKHKA</sequence>
<protein>
    <recommendedName>
        <fullName evidence="5">Helicase C-terminal domain-containing protein</fullName>
    </recommendedName>
</protein>
<dbReference type="Pfam" id="PF00271">
    <property type="entry name" value="Helicase_C"/>
    <property type="match status" value="1"/>
</dbReference>
<comment type="caution">
    <text evidence="6">The sequence shown here is derived from an EMBL/GenBank/DDBJ whole genome shotgun (WGS) entry which is preliminary data.</text>
</comment>
<evidence type="ECO:0000256" key="4">
    <source>
        <dbReference type="ARBA" id="ARBA00022840"/>
    </source>
</evidence>
<evidence type="ECO:0000259" key="5">
    <source>
        <dbReference type="PROSITE" id="PS51194"/>
    </source>
</evidence>
<evidence type="ECO:0000256" key="2">
    <source>
        <dbReference type="ARBA" id="ARBA00022801"/>
    </source>
</evidence>
<evidence type="ECO:0000313" key="6">
    <source>
        <dbReference type="EMBL" id="GAI16261.1"/>
    </source>
</evidence>
<dbReference type="AlphaFoldDB" id="X1MDT8"/>
<keyword evidence="4" id="KW-0067">ATP-binding</keyword>
<dbReference type="SUPFAM" id="SSF52540">
    <property type="entry name" value="P-loop containing nucleoside triphosphate hydrolases"/>
    <property type="match status" value="1"/>
</dbReference>
<evidence type="ECO:0000256" key="1">
    <source>
        <dbReference type="ARBA" id="ARBA00022741"/>
    </source>
</evidence>
<dbReference type="EMBL" id="BARV01009455">
    <property type="protein sequence ID" value="GAI16261.1"/>
    <property type="molecule type" value="Genomic_DNA"/>
</dbReference>
<feature type="non-terminal residue" evidence="6">
    <location>
        <position position="312"/>
    </location>
</feature>
<dbReference type="PANTHER" id="PTHR47961">
    <property type="entry name" value="DNA POLYMERASE THETA, PUTATIVE (AFU_ORTHOLOGUE AFUA_1G05260)-RELATED"/>
    <property type="match status" value="1"/>
</dbReference>
<keyword evidence="3" id="KW-0347">Helicase</keyword>
<name>X1MDT8_9ZZZZ</name>
<dbReference type="GO" id="GO:0005524">
    <property type="term" value="F:ATP binding"/>
    <property type="evidence" value="ECO:0007669"/>
    <property type="project" value="UniProtKB-KW"/>
</dbReference>
<organism evidence="6">
    <name type="scientific">marine sediment metagenome</name>
    <dbReference type="NCBI Taxonomy" id="412755"/>
    <lineage>
        <taxon>unclassified sequences</taxon>
        <taxon>metagenomes</taxon>
        <taxon>ecological metagenomes</taxon>
    </lineage>
</organism>
<feature type="domain" description="Helicase C-terminal" evidence="5">
    <location>
        <begin position="110"/>
        <end position="312"/>
    </location>
</feature>
<keyword evidence="1" id="KW-0547">Nucleotide-binding</keyword>
<keyword evidence="2" id="KW-0378">Hydrolase</keyword>
<dbReference type="InterPro" id="IPR050474">
    <property type="entry name" value="Hel308_SKI2-like"/>
</dbReference>
<dbReference type="Gene3D" id="3.40.50.300">
    <property type="entry name" value="P-loop containing nucleotide triphosphate hydrolases"/>
    <property type="match status" value="2"/>
</dbReference>
<dbReference type="GO" id="GO:0016787">
    <property type="term" value="F:hydrolase activity"/>
    <property type="evidence" value="ECO:0007669"/>
    <property type="project" value="UniProtKB-KW"/>
</dbReference>
<dbReference type="PANTHER" id="PTHR47961:SF6">
    <property type="entry name" value="DNA-DIRECTED DNA POLYMERASE"/>
    <property type="match status" value="1"/>
</dbReference>
<gene>
    <name evidence="6" type="ORF">S06H3_18644</name>
</gene>
<reference evidence="6" key="1">
    <citation type="journal article" date="2014" name="Front. Microbiol.">
        <title>High frequency of phylogenetically diverse reductive dehalogenase-homologous genes in deep subseafloor sedimentary metagenomes.</title>
        <authorList>
            <person name="Kawai M."/>
            <person name="Futagami T."/>
            <person name="Toyoda A."/>
            <person name="Takaki Y."/>
            <person name="Nishi S."/>
            <person name="Hori S."/>
            <person name="Arai W."/>
            <person name="Tsubouchi T."/>
            <person name="Morono Y."/>
            <person name="Uchiyama I."/>
            <person name="Ito T."/>
            <person name="Fujiyama A."/>
            <person name="Inagaki F."/>
            <person name="Takami H."/>
        </authorList>
    </citation>
    <scope>NUCLEOTIDE SEQUENCE</scope>
    <source>
        <strain evidence="6">Expedition CK06-06</strain>
    </source>
</reference>
<dbReference type="PROSITE" id="PS51194">
    <property type="entry name" value="HELICASE_CTER"/>
    <property type="match status" value="1"/>
</dbReference>
<accession>X1MDT8</accession>
<evidence type="ECO:0000256" key="3">
    <source>
        <dbReference type="ARBA" id="ARBA00022806"/>
    </source>
</evidence>
<proteinExistence type="predicted"/>
<dbReference type="GO" id="GO:0004386">
    <property type="term" value="F:helicase activity"/>
    <property type="evidence" value="ECO:0007669"/>
    <property type="project" value="UniProtKB-KW"/>
</dbReference>
<dbReference type="InterPro" id="IPR027417">
    <property type="entry name" value="P-loop_NTPase"/>
</dbReference>